<name>A0AAN9F1R2_CROPI</name>
<dbReference type="PANTHER" id="PTHR46031">
    <property type="match status" value="1"/>
</dbReference>
<proteinExistence type="predicted"/>
<dbReference type="PANTHER" id="PTHR46031:SF16">
    <property type="entry name" value="DOUBLE-STRANDED RNA-BINDING PROTEIN 4"/>
    <property type="match status" value="1"/>
</dbReference>
<dbReference type="SMART" id="SM00358">
    <property type="entry name" value="DSRM"/>
    <property type="match status" value="2"/>
</dbReference>
<feature type="domain" description="DRBM" evidence="4">
    <location>
        <begin position="83"/>
        <end position="151"/>
    </location>
</feature>
<reference evidence="5 6" key="1">
    <citation type="submission" date="2024-01" db="EMBL/GenBank/DDBJ databases">
        <title>The genomes of 5 underutilized Papilionoideae crops provide insights into root nodulation and disease resistanc.</title>
        <authorList>
            <person name="Yuan L."/>
        </authorList>
    </citation>
    <scope>NUCLEOTIDE SEQUENCE [LARGE SCALE GENOMIC DNA]</scope>
    <source>
        <strain evidence="5">ZHUSHIDOU_FW_LH</strain>
        <tissue evidence="5">Leaf</tissue>
    </source>
</reference>
<feature type="domain" description="DRBM" evidence="4">
    <location>
        <begin position="4"/>
        <end position="73"/>
    </location>
</feature>
<dbReference type="Proteomes" id="UP001372338">
    <property type="component" value="Unassembled WGS sequence"/>
</dbReference>
<comment type="caution">
    <text evidence="5">The sequence shown here is derived from an EMBL/GenBank/DDBJ whole genome shotgun (WGS) entry which is preliminary data.</text>
</comment>
<evidence type="ECO:0000256" key="3">
    <source>
        <dbReference type="PROSITE-ProRule" id="PRU00266"/>
    </source>
</evidence>
<evidence type="ECO:0000259" key="4">
    <source>
        <dbReference type="PROSITE" id="PS50137"/>
    </source>
</evidence>
<dbReference type="CDD" id="cd19907">
    <property type="entry name" value="DSRM_AtDRB-like_rpt1"/>
    <property type="match status" value="1"/>
</dbReference>
<gene>
    <name evidence="5" type="ORF">RIF29_19698</name>
</gene>
<dbReference type="EMBL" id="JAYWIO010000004">
    <property type="protein sequence ID" value="KAK7267034.1"/>
    <property type="molecule type" value="Genomic_DNA"/>
</dbReference>
<evidence type="ECO:0000313" key="5">
    <source>
        <dbReference type="EMBL" id="KAK7267034.1"/>
    </source>
</evidence>
<keyword evidence="1" id="KW-0677">Repeat</keyword>
<keyword evidence="6" id="KW-1185">Reference proteome</keyword>
<dbReference type="GO" id="GO:0003725">
    <property type="term" value="F:double-stranded RNA binding"/>
    <property type="evidence" value="ECO:0007669"/>
    <property type="project" value="InterPro"/>
</dbReference>
<evidence type="ECO:0000256" key="2">
    <source>
        <dbReference type="ARBA" id="ARBA00022884"/>
    </source>
</evidence>
<dbReference type="InterPro" id="IPR044450">
    <property type="entry name" value="AtDRB-like_DSRM_1"/>
</dbReference>
<sequence length="226" mass="25129">MLHLYKNKLQNYAHKRNLTLPVYSSEFEGPPHALRFKCKVTIGGQTFESPKFFAKLKDAEHAAAEVALMSLSPTDVQEDQIGLYKNLLQELVQREGLRLPSYTSNRYGETHMPMFVSQVEIEGESFTGEAAKSKKQAETNAAKIAYVTLKDRKGASPHQAQAQVFSSERSEANNLTTGLQHHANLIVPESSGLVTQIQPYKDIEHVIVTEKEGSTSSENTNGLLHC</sequence>
<organism evidence="5 6">
    <name type="scientific">Crotalaria pallida</name>
    <name type="common">Smooth rattlebox</name>
    <name type="synonym">Crotalaria striata</name>
    <dbReference type="NCBI Taxonomy" id="3830"/>
    <lineage>
        <taxon>Eukaryota</taxon>
        <taxon>Viridiplantae</taxon>
        <taxon>Streptophyta</taxon>
        <taxon>Embryophyta</taxon>
        <taxon>Tracheophyta</taxon>
        <taxon>Spermatophyta</taxon>
        <taxon>Magnoliopsida</taxon>
        <taxon>eudicotyledons</taxon>
        <taxon>Gunneridae</taxon>
        <taxon>Pentapetalae</taxon>
        <taxon>rosids</taxon>
        <taxon>fabids</taxon>
        <taxon>Fabales</taxon>
        <taxon>Fabaceae</taxon>
        <taxon>Papilionoideae</taxon>
        <taxon>50 kb inversion clade</taxon>
        <taxon>genistoids sensu lato</taxon>
        <taxon>core genistoids</taxon>
        <taxon>Crotalarieae</taxon>
        <taxon>Crotalaria</taxon>
    </lineage>
</organism>
<accession>A0AAN9F1R2</accession>
<evidence type="ECO:0000313" key="6">
    <source>
        <dbReference type="Proteomes" id="UP001372338"/>
    </source>
</evidence>
<dbReference type="InterPro" id="IPR014720">
    <property type="entry name" value="dsRBD_dom"/>
</dbReference>
<dbReference type="PROSITE" id="PS50137">
    <property type="entry name" value="DS_RBD"/>
    <property type="match status" value="2"/>
</dbReference>
<evidence type="ECO:0000256" key="1">
    <source>
        <dbReference type="ARBA" id="ARBA00022737"/>
    </source>
</evidence>
<dbReference type="AlphaFoldDB" id="A0AAN9F1R2"/>
<protein>
    <recommendedName>
        <fullName evidence="4">DRBM domain-containing protein</fullName>
    </recommendedName>
</protein>
<dbReference type="Pfam" id="PF00035">
    <property type="entry name" value="dsrm"/>
    <property type="match status" value="2"/>
</dbReference>
<keyword evidence="2 3" id="KW-0694">RNA-binding</keyword>
<dbReference type="SUPFAM" id="SSF54768">
    <property type="entry name" value="dsRNA-binding domain-like"/>
    <property type="match status" value="2"/>
</dbReference>
<dbReference type="Gene3D" id="3.30.160.20">
    <property type="match status" value="2"/>
</dbReference>